<dbReference type="Proteomes" id="UP001229421">
    <property type="component" value="Unassembled WGS sequence"/>
</dbReference>
<evidence type="ECO:0000313" key="2">
    <source>
        <dbReference type="EMBL" id="KAK1423732.1"/>
    </source>
</evidence>
<evidence type="ECO:0000313" key="3">
    <source>
        <dbReference type="Proteomes" id="UP001229421"/>
    </source>
</evidence>
<accession>A0AAD8KNY6</accession>
<dbReference type="AlphaFoldDB" id="A0AAD8KNY6"/>
<gene>
    <name evidence="2" type="ORF">QVD17_19040</name>
</gene>
<feature type="compositionally biased region" description="Gly residues" evidence="1">
    <location>
        <begin position="47"/>
        <end position="58"/>
    </location>
</feature>
<keyword evidence="3" id="KW-1185">Reference proteome</keyword>
<protein>
    <submittedName>
        <fullName evidence="2">Uncharacterized protein</fullName>
    </submittedName>
</protein>
<comment type="caution">
    <text evidence="2">The sequence shown here is derived from an EMBL/GenBank/DDBJ whole genome shotgun (WGS) entry which is preliminary data.</text>
</comment>
<organism evidence="2 3">
    <name type="scientific">Tagetes erecta</name>
    <name type="common">African marigold</name>
    <dbReference type="NCBI Taxonomy" id="13708"/>
    <lineage>
        <taxon>Eukaryota</taxon>
        <taxon>Viridiplantae</taxon>
        <taxon>Streptophyta</taxon>
        <taxon>Embryophyta</taxon>
        <taxon>Tracheophyta</taxon>
        <taxon>Spermatophyta</taxon>
        <taxon>Magnoliopsida</taxon>
        <taxon>eudicotyledons</taxon>
        <taxon>Gunneridae</taxon>
        <taxon>Pentapetalae</taxon>
        <taxon>asterids</taxon>
        <taxon>campanulids</taxon>
        <taxon>Asterales</taxon>
        <taxon>Asteraceae</taxon>
        <taxon>Asteroideae</taxon>
        <taxon>Heliantheae alliance</taxon>
        <taxon>Tageteae</taxon>
        <taxon>Tagetes</taxon>
    </lineage>
</organism>
<proteinExistence type="predicted"/>
<name>A0AAD8KNY6_TARER</name>
<feature type="compositionally biased region" description="Polar residues" evidence="1">
    <location>
        <begin position="63"/>
        <end position="72"/>
    </location>
</feature>
<evidence type="ECO:0000256" key="1">
    <source>
        <dbReference type="SAM" id="MobiDB-lite"/>
    </source>
</evidence>
<feature type="region of interest" description="Disordered" evidence="1">
    <location>
        <begin position="35"/>
        <end position="72"/>
    </location>
</feature>
<dbReference type="EMBL" id="JAUHHV010000005">
    <property type="protein sequence ID" value="KAK1423732.1"/>
    <property type="molecule type" value="Genomic_DNA"/>
</dbReference>
<sequence>MSFWDSNYIFSGESSASYSGEGYYSGDSYQYFGGEENYKGGADDSVNGGGDDGDNGGNEGRDISSNSPSKGQKVSVDAVDVFWRKLDFSPAYIILDEKINIQEEMEKEHEIEATEARGFKDCFLHLPAVGLGLNETEWPYVRRSLIEELDEKAEIYSFYWADLSRVQEQLNWIGFGTAPLDKWMDVPDSLIFTTNSPMPLPGGYWRNFSSPASKEWQNVYGERLQRYVNLKPNVDPEYVSLF</sequence>
<reference evidence="2" key="1">
    <citation type="journal article" date="2023" name="bioRxiv">
        <title>Improved chromosome-level genome assembly for marigold (Tagetes erecta).</title>
        <authorList>
            <person name="Jiang F."/>
            <person name="Yuan L."/>
            <person name="Wang S."/>
            <person name="Wang H."/>
            <person name="Xu D."/>
            <person name="Wang A."/>
            <person name="Fan W."/>
        </authorList>
    </citation>
    <scope>NUCLEOTIDE SEQUENCE</scope>
    <source>
        <strain evidence="2">WSJ</strain>
        <tissue evidence="2">Leaf</tissue>
    </source>
</reference>